<dbReference type="SMART" id="SM01217">
    <property type="entry name" value="Fn3_like"/>
    <property type="match status" value="1"/>
</dbReference>
<dbReference type="InterPro" id="IPR017853">
    <property type="entry name" value="GH"/>
</dbReference>
<feature type="region of interest" description="Disordered" evidence="3">
    <location>
        <begin position="20"/>
        <end position="79"/>
    </location>
</feature>
<dbReference type="GO" id="GO:0004553">
    <property type="term" value="F:hydrolase activity, hydrolyzing O-glycosyl compounds"/>
    <property type="evidence" value="ECO:0007669"/>
    <property type="project" value="InterPro"/>
</dbReference>
<proteinExistence type="inferred from homology"/>
<evidence type="ECO:0000256" key="2">
    <source>
        <dbReference type="ARBA" id="ARBA00022801"/>
    </source>
</evidence>
<keyword evidence="4" id="KW-0472">Membrane</keyword>
<protein>
    <submittedName>
        <fullName evidence="6">Glycoside hydrolase family 3 C-terminal domain-containing protein</fullName>
    </submittedName>
</protein>
<evidence type="ECO:0000256" key="4">
    <source>
        <dbReference type="SAM" id="Phobius"/>
    </source>
</evidence>
<dbReference type="InterPro" id="IPR002772">
    <property type="entry name" value="Glyco_hydro_3_C"/>
</dbReference>
<dbReference type="SUPFAM" id="SSF51445">
    <property type="entry name" value="(Trans)glycosidases"/>
    <property type="match status" value="1"/>
</dbReference>
<dbReference type="Pfam" id="PF00933">
    <property type="entry name" value="Glyco_hydro_3"/>
    <property type="match status" value="1"/>
</dbReference>
<organism evidence="6 7">
    <name type="scientific">Halalkalibacter suaedae</name>
    <dbReference type="NCBI Taxonomy" id="2822140"/>
    <lineage>
        <taxon>Bacteria</taxon>
        <taxon>Bacillati</taxon>
        <taxon>Bacillota</taxon>
        <taxon>Bacilli</taxon>
        <taxon>Bacillales</taxon>
        <taxon>Bacillaceae</taxon>
        <taxon>Halalkalibacter</taxon>
    </lineage>
</organism>
<dbReference type="GO" id="GO:0005975">
    <property type="term" value="P:carbohydrate metabolic process"/>
    <property type="evidence" value="ECO:0007669"/>
    <property type="project" value="InterPro"/>
</dbReference>
<sequence length="915" mass="102453">MVEYFKKRKAKKQEIIQRVKEDKAKRKERKQEITALPESERKAQIESDKLLRKEQKQERKQELKSLSRKERKEAKKEAKMYKKIKNRPRRIAGWSAVAALLLIVIVTTGPTVVSVLDNVTGKHITIDTTSTEAIKAREAADVVSEEIANEGLVLLKNENNSLPLTDNKINVFGSTAFTFKYAGGGSGASDQTRAVSLFDALKNAGVEYNQELYDYYMGLPELEEKTGNSDTGVVQVIKGMLSSGEPAGEPDITDTTLAQAKDYSENAMIIIQSDAVEASDVSIEQLQLSDEMHNLVEKVANNFSNVTIVVNAGNTLELGFVEEYPSIQSVIWVGTPGPFGTNSLAKALSGELNPSGRITDTYVYDITSSPASENFGDYKYENLDKAYLNYEEGIYVGYRFYETFYQGNEEGYNQTVQFPFGSGLSYTTFDWNIVNQELNSDSIELQVEVTNTGEVAGKDVIQVYYTPPYTPGGIEKSAINLATFEKTKSLEPGESEVVTIQYGTREMASYDMVNENYILENGTYQIKLGKNVHEIDSAVNFELSQDIVYQTDDATGTEYKNRFTQSENELTVLSRNDWEGTYPSDEDDIKVATDKIIERVQGHEYNDDVEMPTTGADNGLKLEDLKGLDYEDPLWDEFLDQLTVDQMINYVTDAAYHTIEIEELGIPNTVLMDGPAGFSFFFKQFEAGAYPTEIVMASTWNKDLAYKMGETIGQEAKAYGIHGWYAPALNIHRTPQGGRNFEYMSEDPVLNGIIGSGMAKGAEDQDVTVYMKHFIMNEQETNARSGILVWSNEQAMREIHLRPFEMTVKEADVTGAMSSFTYIDGKWANPELLNGMLRDEWGFEGVVSSDAVFGFMEPQKAITSGNDLMLDILSVTKNRDLLEEAYDERPEAITVGLRNSMHNALYATLKTHIFN</sequence>
<dbReference type="InterPro" id="IPR001764">
    <property type="entry name" value="Glyco_hydro_3_N"/>
</dbReference>
<feature type="transmembrane region" description="Helical" evidence="4">
    <location>
        <begin position="91"/>
        <end position="116"/>
    </location>
</feature>
<dbReference type="AlphaFoldDB" id="A0A941ARP3"/>
<dbReference type="PRINTS" id="PR00133">
    <property type="entry name" value="GLHYDRLASE3"/>
</dbReference>
<accession>A0A941ARP3</accession>
<dbReference type="Pfam" id="PF01915">
    <property type="entry name" value="Glyco_hydro_3_C"/>
    <property type="match status" value="1"/>
</dbReference>
<dbReference type="InterPro" id="IPR036881">
    <property type="entry name" value="Glyco_hydro_3_C_sf"/>
</dbReference>
<dbReference type="SUPFAM" id="SSF52279">
    <property type="entry name" value="Beta-D-glucan exohydrolase, C-terminal domain"/>
    <property type="match status" value="1"/>
</dbReference>
<evidence type="ECO:0000256" key="1">
    <source>
        <dbReference type="ARBA" id="ARBA00005336"/>
    </source>
</evidence>
<dbReference type="Gene3D" id="3.20.20.300">
    <property type="entry name" value="Glycoside hydrolase, family 3, N-terminal domain"/>
    <property type="match status" value="1"/>
</dbReference>
<keyword evidence="2 6" id="KW-0378">Hydrolase</keyword>
<evidence type="ECO:0000313" key="7">
    <source>
        <dbReference type="Proteomes" id="UP000678228"/>
    </source>
</evidence>
<dbReference type="PANTHER" id="PTHR42715:SF10">
    <property type="entry name" value="BETA-GLUCOSIDASE"/>
    <property type="match status" value="1"/>
</dbReference>
<dbReference type="Proteomes" id="UP000678228">
    <property type="component" value="Unassembled WGS sequence"/>
</dbReference>
<dbReference type="InterPro" id="IPR013783">
    <property type="entry name" value="Ig-like_fold"/>
</dbReference>
<feature type="domain" description="Fibronectin type III-like" evidence="5">
    <location>
        <begin position="459"/>
        <end position="532"/>
    </location>
</feature>
<dbReference type="InterPro" id="IPR026891">
    <property type="entry name" value="Fn3-like"/>
</dbReference>
<name>A0A941ARP3_9BACI</name>
<dbReference type="InterPro" id="IPR050288">
    <property type="entry name" value="Cellulose_deg_GH3"/>
</dbReference>
<keyword evidence="4" id="KW-1133">Transmembrane helix</keyword>
<keyword evidence="7" id="KW-1185">Reference proteome</keyword>
<reference evidence="6" key="1">
    <citation type="submission" date="2021-03" db="EMBL/GenBank/DDBJ databases">
        <title>Bacillus suaedae sp. nov., isolated from Suaeda aralocaspica.</title>
        <authorList>
            <person name="Lei R.F.R."/>
        </authorList>
    </citation>
    <scope>NUCLEOTIDE SEQUENCE</scope>
    <source>
        <strain evidence="6">YZJH907-2</strain>
    </source>
</reference>
<dbReference type="PANTHER" id="PTHR42715">
    <property type="entry name" value="BETA-GLUCOSIDASE"/>
    <property type="match status" value="1"/>
</dbReference>
<comment type="similarity">
    <text evidence="1">Belongs to the glycosyl hydrolase 3 family.</text>
</comment>
<dbReference type="EMBL" id="JAGKSQ010000009">
    <property type="protein sequence ID" value="MBP3953008.1"/>
    <property type="molecule type" value="Genomic_DNA"/>
</dbReference>
<dbReference type="InterPro" id="IPR036962">
    <property type="entry name" value="Glyco_hydro_3_N_sf"/>
</dbReference>
<keyword evidence="4" id="KW-0812">Transmembrane</keyword>
<comment type="caution">
    <text evidence="6">The sequence shown here is derived from an EMBL/GenBank/DDBJ whole genome shotgun (WGS) entry which is preliminary data.</text>
</comment>
<dbReference type="Gene3D" id="3.40.50.1700">
    <property type="entry name" value="Glycoside hydrolase family 3 C-terminal domain"/>
    <property type="match status" value="1"/>
</dbReference>
<evidence type="ECO:0000259" key="5">
    <source>
        <dbReference type="SMART" id="SM01217"/>
    </source>
</evidence>
<evidence type="ECO:0000256" key="3">
    <source>
        <dbReference type="SAM" id="MobiDB-lite"/>
    </source>
</evidence>
<gene>
    <name evidence="6" type="ORF">J7W16_17950</name>
</gene>
<dbReference type="Gene3D" id="2.60.40.10">
    <property type="entry name" value="Immunoglobulins"/>
    <property type="match status" value="1"/>
</dbReference>
<dbReference type="RefSeq" id="WP_210598866.1">
    <property type="nucleotide sequence ID" value="NZ_JAGKSQ010000009.1"/>
</dbReference>
<dbReference type="Pfam" id="PF14310">
    <property type="entry name" value="Fn3-like"/>
    <property type="match status" value="1"/>
</dbReference>
<evidence type="ECO:0000313" key="6">
    <source>
        <dbReference type="EMBL" id="MBP3953008.1"/>
    </source>
</evidence>